<dbReference type="Proteomes" id="UP000198521">
    <property type="component" value="Unassembled WGS sequence"/>
</dbReference>
<sequence length="95" mass="10974">MVLTDQKVKLMDGVFSPSEASDILNIFIDKKINFHKLQRLSITEQNCNDDTPQLYNRINELIKAKESIREAIMEARREGLALQIESDIQITLIKK</sequence>
<name>A0A1H7L3H8_AQUAM</name>
<evidence type="ECO:0000313" key="2">
    <source>
        <dbReference type="Proteomes" id="UP000198521"/>
    </source>
</evidence>
<dbReference type="AlphaFoldDB" id="A0A1H7L3H8"/>
<dbReference type="EMBL" id="FOAB01000002">
    <property type="protein sequence ID" value="SEK93633.1"/>
    <property type="molecule type" value="Genomic_DNA"/>
</dbReference>
<keyword evidence="2" id="KW-1185">Reference proteome</keyword>
<accession>A0A1H7L3H8</accession>
<organism evidence="1 2">
    <name type="scientific">Aquimarina amphilecti</name>
    <dbReference type="NCBI Taxonomy" id="1038014"/>
    <lineage>
        <taxon>Bacteria</taxon>
        <taxon>Pseudomonadati</taxon>
        <taxon>Bacteroidota</taxon>
        <taxon>Flavobacteriia</taxon>
        <taxon>Flavobacteriales</taxon>
        <taxon>Flavobacteriaceae</taxon>
        <taxon>Aquimarina</taxon>
    </lineage>
</organism>
<evidence type="ECO:0000313" key="1">
    <source>
        <dbReference type="EMBL" id="SEK93633.1"/>
    </source>
</evidence>
<dbReference type="RefSeq" id="WP_091407140.1">
    <property type="nucleotide sequence ID" value="NZ_FOAB01000002.1"/>
</dbReference>
<gene>
    <name evidence="1" type="ORF">SAMN04487910_1516</name>
</gene>
<protein>
    <submittedName>
        <fullName evidence="1">Uncharacterized protein</fullName>
    </submittedName>
</protein>
<dbReference type="OrthoDB" id="1144758at2"/>
<reference evidence="1 2" key="1">
    <citation type="submission" date="2016-10" db="EMBL/GenBank/DDBJ databases">
        <authorList>
            <person name="de Groot N.N."/>
        </authorList>
    </citation>
    <scope>NUCLEOTIDE SEQUENCE [LARGE SCALE GENOMIC DNA]</scope>
    <source>
        <strain evidence="1 2">DSM 25232</strain>
    </source>
</reference>
<dbReference type="STRING" id="1038014.SAMN04487910_1516"/>
<proteinExistence type="predicted"/>